<protein>
    <submittedName>
        <fullName evidence="1">Uncharacterized protein</fullName>
    </submittedName>
</protein>
<dbReference type="AlphaFoldDB" id="A0A6C0IZ98"/>
<proteinExistence type="predicted"/>
<reference evidence="1" key="1">
    <citation type="journal article" date="2020" name="Nature">
        <title>Giant virus diversity and host interactions through global metagenomics.</title>
        <authorList>
            <person name="Schulz F."/>
            <person name="Roux S."/>
            <person name="Paez-Espino D."/>
            <person name="Jungbluth S."/>
            <person name="Walsh D.A."/>
            <person name="Denef V.J."/>
            <person name="McMahon K.D."/>
            <person name="Konstantinidis K.T."/>
            <person name="Eloe-Fadrosh E.A."/>
            <person name="Kyrpides N.C."/>
            <person name="Woyke T."/>
        </authorList>
    </citation>
    <scope>NUCLEOTIDE SEQUENCE</scope>
    <source>
        <strain evidence="1">GVMAG-M-3300025676-16</strain>
    </source>
</reference>
<sequence length="91" mass="10973">MLNELRNNKIYFYKNILKWNLTKYNLHLEIVLGEGSDLDKIIKNVQDFGICTDWSFHDNNTKFICKWDIRRVKNIKQIELLSELLESNIKK</sequence>
<accession>A0A6C0IZ98</accession>
<name>A0A6C0IZ98_9ZZZZ</name>
<evidence type="ECO:0000313" key="1">
    <source>
        <dbReference type="EMBL" id="QHT98674.1"/>
    </source>
</evidence>
<dbReference type="EMBL" id="MN740295">
    <property type="protein sequence ID" value="QHT98674.1"/>
    <property type="molecule type" value="Genomic_DNA"/>
</dbReference>
<organism evidence="1">
    <name type="scientific">viral metagenome</name>
    <dbReference type="NCBI Taxonomy" id="1070528"/>
    <lineage>
        <taxon>unclassified sequences</taxon>
        <taxon>metagenomes</taxon>
        <taxon>organismal metagenomes</taxon>
    </lineage>
</organism>